<dbReference type="AlphaFoldDB" id="A0A4R5BP94"/>
<dbReference type="EMBL" id="SMLA01000021">
    <property type="protein sequence ID" value="TDD87729.1"/>
    <property type="molecule type" value="Genomic_DNA"/>
</dbReference>
<dbReference type="Gene3D" id="3.10.290.10">
    <property type="entry name" value="RNA-binding S4 domain"/>
    <property type="match status" value="1"/>
</dbReference>
<protein>
    <submittedName>
        <fullName evidence="1">Uncharacterized protein</fullName>
    </submittedName>
</protein>
<organism evidence="1 2">
    <name type="scientific">Saccharopolyspora karakumensis</name>
    <dbReference type="NCBI Taxonomy" id="2530386"/>
    <lineage>
        <taxon>Bacteria</taxon>
        <taxon>Bacillati</taxon>
        <taxon>Actinomycetota</taxon>
        <taxon>Actinomycetes</taxon>
        <taxon>Pseudonocardiales</taxon>
        <taxon>Pseudonocardiaceae</taxon>
        <taxon>Saccharopolyspora</taxon>
    </lineage>
</organism>
<proteinExistence type="predicted"/>
<evidence type="ECO:0000313" key="2">
    <source>
        <dbReference type="Proteomes" id="UP000294723"/>
    </source>
</evidence>
<dbReference type="RefSeq" id="WP_132683881.1">
    <property type="nucleotide sequence ID" value="NZ_SMLA01000021.1"/>
</dbReference>
<keyword evidence="2" id="KW-1185">Reference proteome</keyword>
<evidence type="ECO:0000313" key="1">
    <source>
        <dbReference type="EMBL" id="TDD87729.1"/>
    </source>
</evidence>
<dbReference type="Proteomes" id="UP000294723">
    <property type="component" value="Unassembled WGS sequence"/>
</dbReference>
<accession>A0A4R5BP94</accession>
<gene>
    <name evidence="1" type="ORF">E1202_15640</name>
</gene>
<reference evidence="1 2" key="1">
    <citation type="submission" date="2019-03" db="EMBL/GenBank/DDBJ databases">
        <title>Draft genome sequences of novel Actinobacteria.</title>
        <authorList>
            <person name="Sahin N."/>
            <person name="Ay H."/>
            <person name="Saygin H."/>
        </authorList>
    </citation>
    <scope>NUCLEOTIDE SEQUENCE [LARGE SCALE GENOMIC DNA]</scope>
    <source>
        <strain evidence="1 2">5K548</strain>
    </source>
</reference>
<dbReference type="GO" id="GO:0003723">
    <property type="term" value="F:RNA binding"/>
    <property type="evidence" value="ECO:0007669"/>
    <property type="project" value="InterPro"/>
</dbReference>
<sequence length="94" mass="10375">MNNREVAHEEWAPSADDLLPGHWLVLRRGERHTAVVKVLRSPSPLLRDVGTRDTLLLGPVLRKSVVPTALDHLLLGVTDCPIASLHSDLFTAKI</sequence>
<dbReference type="InterPro" id="IPR036986">
    <property type="entry name" value="S4_RNA-bd_sf"/>
</dbReference>
<comment type="caution">
    <text evidence="1">The sequence shown here is derived from an EMBL/GenBank/DDBJ whole genome shotgun (WGS) entry which is preliminary data.</text>
</comment>
<name>A0A4R5BP94_9PSEU</name>